<evidence type="ECO:0000313" key="15">
    <source>
        <dbReference type="Proteomes" id="UP000001879"/>
    </source>
</evidence>
<evidence type="ECO:0000256" key="9">
    <source>
        <dbReference type="ARBA" id="ARBA00023136"/>
    </source>
</evidence>
<dbReference type="Proteomes" id="UP000001879">
    <property type="component" value="Chromosome"/>
</dbReference>
<keyword evidence="9 12" id="KW-0472">Membrane</keyword>
<evidence type="ECO:0000256" key="3">
    <source>
        <dbReference type="ARBA" id="ARBA00022692"/>
    </source>
</evidence>
<dbReference type="GO" id="GO:0004222">
    <property type="term" value="F:metalloendopeptidase activity"/>
    <property type="evidence" value="ECO:0007669"/>
    <property type="project" value="InterPro"/>
</dbReference>
<evidence type="ECO:0000256" key="2">
    <source>
        <dbReference type="ARBA" id="ARBA00022670"/>
    </source>
</evidence>
<dbReference type="InterPro" id="IPR001915">
    <property type="entry name" value="Peptidase_M48"/>
</dbReference>
<feature type="domain" description="Peptidase M48" evidence="13">
    <location>
        <begin position="86"/>
        <end position="322"/>
    </location>
</feature>
<evidence type="ECO:0000256" key="4">
    <source>
        <dbReference type="ARBA" id="ARBA00022723"/>
    </source>
</evidence>
<feature type="transmembrane region" description="Helical" evidence="12">
    <location>
        <begin position="43"/>
        <end position="64"/>
    </location>
</feature>
<keyword evidence="8 10" id="KW-0482">Metalloprotease</keyword>
<feature type="transmembrane region" description="Helical" evidence="12">
    <location>
        <begin position="12"/>
        <end position="37"/>
    </location>
</feature>
<feature type="region of interest" description="Disordered" evidence="11">
    <location>
        <begin position="310"/>
        <end position="336"/>
    </location>
</feature>
<sequence length="336" mass="36279">MSSAHATLKVRMVAAVVGLVLVTAAFLAGVWAVFYGIFTFLDIVFAAQYAAGITSITLLAIGYLEYTQLETIEQLADAHPVDEEAAPELYQTTTRVAAQLDVPVPTIAVSDRDAPEALVVGFRPENMHLVLSLGTIESVGGANSDELEAVIAHELAHVANRDAMVMTVVSLPVVLADGLSSRIAEIEDPGWLAVFTVPLGFLSAGVLVVGRTITSHLSRARERAADRAAAEVTGSPAALANALRRLDQEVAETPTTDLRDVSGVSSLSIVPLEPAELEKVMLGPEGDREPAYWELTKRLHRLERRLFGTHPPTESRLEALADQEREHERERAQRLL</sequence>
<accession>D3SV24</accession>
<evidence type="ECO:0000259" key="13">
    <source>
        <dbReference type="Pfam" id="PF01435"/>
    </source>
</evidence>
<dbReference type="PANTHER" id="PTHR43221:SF2">
    <property type="entry name" value="PROTEASE HTPX HOMOLOG"/>
    <property type="match status" value="1"/>
</dbReference>
<dbReference type="Gene3D" id="3.30.2010.10">
    <property type="entry name" value="Metalloproteases ('zincins'), catalytic domain"/>
    <property type="match status" value="1"/>
</dbReference>
<evidence type="ECO:0000256" key="5">
    <source>
        <dbReference type="ARBA" id="ARBA00022801"/>
    </source>
</evidence>
<reference evidence="14 15" key="2">
    <citation type="journal article" date="2012" name="BMC Genomics">
        <title>A comparative genomics perspective on the genetic content of the alkaliphilic haloarchaeon Natrialba magadii ATCC 43099T.</title>
        <authorList>
            <person name="Siddaramappa S."/>
            <person name="Challacombe J.F."/>
            <person name="Decastro R.E."/>
            <person name="Pfeiffer F."/>
            <person name="Sastre D.E."/>
            <person name="Gimenez M.I."/>
            <person name="Paggi R.A."/>
            <person name="Detter J.C."/>
            <person name="Davenport K.W."/>
            <person name="Goodwin L.A."/>
            <person name="Kyrpides N."/>
            <person name="Tapia R."/>
            <person name="Pitluck S."/>
            <person name="Lucas S."/>
            <person name="Woyke T."/>
            <person name="Maupin-Furlow J.A."/>
        </authorList>
    </citation>
    <scope>NUCLEOTIDE SEQUENCE [LARGE SCALE GENOMIC DNA]</scope>
    <source>
        <strain evidence="15">ATCC 43099 / DSM 3394 / CCM 3739 / CIP 104546 / IAM 13178 / JCM 8861 / NBRC 102185 / NCIMB 2190 / MS3</strain>
    </source>
</reference>
<feature type="compositionally biased region" description="Basic and acidic residues" evidence="11">
    <location>
        <begin position="313"/>
        <end position="336"/>
    </location>
</feature>
<dbReference type="GO" id="GO:0006508">
    <property type="term" value="P:proteolysis"/>
    <property type="evidence" value="ECO:0007669"/>
    <property type="project" value="UniProtKB-KW"/>
</dbReference>
<dbReference type="GO" id="GO:0046872">
    <property type="term" value="F:metal ion binding"/>
    <property type="evidence" value="ECO:0007669"/>
    <property type="project" value="UniProtKB-KW"/>
</dbReference>
<dbReference type="KEGG" id="nmg:Nmag_1859"/>
<dbReference type="PaxDb" id="547559-Nmag_1859"/>
<evidence type="ECO:0000256" key="11">
    <source>
        <dbReference type="SAM" id="MobiDB-lite"/>
    </source>
</evidence>
<evidence type="ECO:0000256" key="1">
    <source>
        <dbReference type="ARBA" id="ARBA00022475"/>
    </source>
</evidence>
<comment type="cofactor">
    <cofactor evidence="10">
        <name>Zn(2+)</name>
        <dbReference type="ChEBI" id="CHEBI:29105"/>
    </cofactor>
    <text evidence="10">Binds 1 zinc ion per subunit.</text>
</comment>
<evidence type="ECO:0000256" key="7">
    <source>
        <dbReference type="ARBA" id="ARBA00022989"/>
    </source>
</evidence>
<dbReference type="STRING" id="547559.Nmag_1859"/>
<keyword evidence="15" id="KW-1185">Reference proteome</keyword>
<proteinExistence type="inferred from homology"/>
<keyword evidence="6 10" id="KW-0862">Zinc</keyword>
<dbReference type="InterPro" id="IPR050083">
    <property type="entry name" value="HtpX_protease"/>
</dbReference>
<keyword evidence="2 10" id="KW-0645">Protease</keyword>
<evidence type="ECO:0000256" key="6">
    <source>
        <dbReference type="ARBA" id="ARBA00022833"/>
    </source>
</evidence>
<keyword evidence="1" id="KW-1003">Cell membrane</keyword>
<dbReference type="PANTHER" id="PTHR43221">
    <property type="entry name" value="PROTEASE HTPX"/>
    <property type="match status" value="1"/>
</dbReference>
<dbReference type="EMBL" id="CP001932">
    <property type="protein sequence ID" value="ADD05432.2"/>
    <property type="molecule type" value="Genomic_DNA"/>
</dbReference>
<evidence type="ECO:0000256" key="10">
    <source>
        <dbReference type="RuleBase" id="RU003983"/>
    </source>
</evidence>
<dbReference type="Pfam" id="PF01435">
    <property type="entry name" value="Peptidase_M48"/>
    <property type="match status" value="1"/>
</dbReference>
<comment type="similarity">
    <text evidence="10">Belongs to the peptidase M48 family.</text>
</comment>
<evidence type="ECO:0000256" key="8">
    <source>
        <dbReference type="ARBA" id="ARBA00023049"/>
    </source>
</evidence>
<dbReference type="AlphaFoldDB" id="D3SV24"/>
<keyword evidence="4" id="KW-0479">Metal-binding</keyword>
<feature type="transmembrane region" description="Helical" evidence="12">
    <location>
        <begin position="190"/>
        <end position="213"/>
    </location>
</feature>
<keyword evidence="5 10" id="KW-0378">Hydrolase</keyword>
<evidence type="ECO:0000313" key="14">
    <source>
        <dbReference type="EMBL" id="ADD05432.2"/>
    </source>
</evidence>
<name>D3SV24_NATMM</name>
<dbReference type="eggNOG" id="arCOG01331">
    <property type="taxonomic scope" value="Archaea"/>
</dbReference>
<reference evidence="15" key="1">
    <citation type="submission" date="2010-02" db="EMBL/GenBank/DDBJ databases">
        <title>Complete sequence of chromosome of Natrialba magadii ATCC 43099.</title>
        <authorList>
            <consortium name="US DOE Joint Genome Institute"/>
            <person name="Lucas S."/>
            <person name="Copeland A."/>
            <person name="Lapidus A."/>
            <person name="Cheng J.-F."/>
            <person name="Bruce D."/>
            <person name="Goodwin L."/>
            <person name="Pitluck S."/>
            <person name="Davenport K."/>
            <person name="Saunders E."/>
            <person name="Detter J.C."/>
            <person name="Han C."/>
            <person name="Tapia R."/>
            <person name="Land M."/>
            <person name="Hauser L."/>
            <person name="Kyrpides N."/>
            <person name="Mikhailova N."/>
            <person name="De Castro R.E."/>
            <person name="Maupin-Furlow J.A."/>
            <person name="Woyke T."/>
        </authorList>
    </citation>
    <scope>NUCLEOTIDE SEQUENCE [LARGE SCALE GENOMIC DNA]</scope>
    <source>
        <strain evidence="15">ATCC 43099 / DSM 3394 / CCM 3739 / CIP 104546 / IAM 13178 / JCM 8861 / NBRC 102185 / NCIMB 2190 / MS3</strain>
    </source>
</reference>
<evidence type="ECO:0000256" key="12">
    <source>
        <dbReference type="SAM" id="Phobius"/>
    </source>
</evidence>
<keyword evidence="3 12" id="KW-0812">Transmembrane</keyword>
<gene>
    <name evidence="14" type="ordered locus">Nmag_1859</name>
</gene>
<organism evidence="14 15">
    <name type="scientific">Natrialba magadii (strain ATCC 43099 / DSM 3394 / CCM 3739 / CIP 104546 / IAM 13178 / JCM 8861 / NBRC 102185 / NCIMB 2190 / MS3)</name>
    <name type="common">Natronobacterium magadii</name>
    <dbReference type="NCBI Taxonomy" id="547559"/>
    <lineage>
        <taxon>Archaea</taxon>
        <taxon>Methanobacteriati</taxon>
        <taxon>Methanobacteriota</taxon>
        <taxon>Stenosarchaea group</taxon>
        <taxon>Halobacteria</taxon>
        <taxon>Halobacteriales</taxon>
        <taxon>Natrialbaceae</taxon>
        <taxon>Natrialba</taxon>
    </lineage>
</organism>
<protein>
    <submittedName>
        <fullName evidence="14">Peptidase M48 family protein</fullName>
    </submittedName>
</protein>
<keyword evidence="7 12" id="KW-1133">Transmembrane helix</keyword>